<evidence type="ECO:0000313" key="3">
    <source>
        <dbReference type="Proteomes" id="UP000623010"/>
    </source>
</evidence>
<name>A0A918RJF9_9ACTN</name>
<dbReference type="InterPro" id="IPR011024">
    <property type="entry name" value="G_crystallin-like"/>
</dbReference>
<dbReference type="AlphaFoldDB" id="A0A918RJF9"/>
<evidence type="ECO:0008006" key="4">
    <source>
        <dbReference type="Google" id="ProtNLM"/>
    </source>
</evidence>
<dbReference type="SUPFAM" id="SSF49695">
    <property type="entry name" value="gamma-Crystallin-like"/>
    <property type="match status" value="1"/>
</dbReference>
<evidence type="ECO:0000256" key="1">
    <source>
        <dbReference type="SAM" id="SignalP"/>
    </source>
</evidence>
<proteinExistence type="predicted"/>
<dbReference type="EMBL" id="BMWH01000021">
    <property type="protein sequence ID" value="GHA02438.1"/>
    <property type="molecule type" value="Genomic_DNA"/>
</dbReference>
<dbReference type="Proteomes" id="UP000623010">
    <property type="component" value="Unassembled WGS sequence"/>
</dbReference>
<gene>
    <name evidence="2" type="ORF">GCM10010389_47340</name>
</gene>
<evidence type="ECO:0000313" key="2">
    <source>
        <dbReference type="EMBL" id="GHA02438.1"/>
    </source>
</evidence>
<organism evidence="2 3">
    <name type="scientific">Streptomyces echinoruber</name>
    <dbReference type="NCBI Taxonomy" id="68898"/>
    <lineage>
        <taxon>Bacteria</taxon>
        <taxon>Bacillati</taxon>
        <taxon>Actinomycetota</taxon>
        <taxon>Actinomycetes</taxon>
        <taxon>Kitasatosporales</taxon>
        <taxon>Streptomycetaceae</taxon>
        <taxon>Streptomyces</taxon>
    </lineage>
</organism>
<dbReference type="Gene3D" id="2.60.20.10">
    <property type="entry name" value="Crystallins"/>
    <property type="match status" value="1"/>
</dbReference>
<accession>A0A918RJF9</accession>
<comment type="caution">
    <text evidence="2">The sequence shown here is derived from an EMBL/GenBank/DDBJ whole genome shotgun (WGS) entry which is preliminary data.</text>
</comment>
<feature type="chain" id="PRO_5036998282" description="Peptidase inhibitor family I36" evidence="1">
    <location>
        <begin position="28"/>
        <end position="180"/>
    </location>
</feature>
<dbReference type="Pfam" id="PF03995">
    <property type="entry name" value="Inhibitor_I36"/>
    <property type="match status" value="1"/>
</dbReference>
<reference evidence="2" key="1">
    <citation type="journal article" date="2014" name="Int. J. Syst. Evol. Microbiol.">
        <title>Complete genome sequence of Corynebacterium casei LMG S-19264T (=DSM 44701T), isolated from a smear-ripened cheese.</title>
        <authorList>
            <consortium name="US DOE Joint Genome Institute (JGI-PGF)"/>
            <person name="Walter F."/>
            <person name="Albersmeier A."/>
            <person name="Kalinowski J."/>
            <person name="Ruckert C."/>
        </authorList>
    </citation>
    <scope>NUCLEOTIDE SEQUENCE</scope>
    <source>
        <strain evidence="2">JCM 5016</strain>
    </source>
</reference>
<keyword evidence="3" id="KW-1185">Reference proteome</keyword>
<dbReference type="RefSeq" id="WP_190059481.1">
    <property type="nucleotide sequence ID" value="NZ_BMWH01000021.1"/>
</dbReference>
<reference evidence="2" key="2">
    <citation type="submission" date="2020-09" db="EMBL/GenBank/DDBJ databases">
        <authorList>
            <person name="Sun Q."/>
            <person name="Ohkuma M."/>
        </authorList>
    </citation>
    <scope>NUCLEOTIDE SEQUENCE</scope>
    <source>
        <strain evidence="2">JCM 5016</strain>
    </source>
</reference>
<feature type="signal peptide" evidence="1">
    <location>
        <begin position="1"/>
        <end position="27"/>
    </location>
</feature>
<keyword evidence="1" id="KW-0732">Signal</keyword>
<protein>
    <recommendedName>
        <fullName evidence="4">Peptidase inhibitor family I36</fullName>
    </recommendedName>
</protein>
<sequence length="180" mass="19759">MHVRRLGALLSCVAALLVALTATPAGAQPAQHSRAAVPAQLRQVMRAHPGGKLIAPNVAAWDGGKITYGVPDAAAPNATHECAMGYYCFYQDANYSGAWVQWDPAYCDSSVGNFTWWTGWNDAISSWMNKTYKKINVYENTDLGGRLLWSEPPMPNNHSWYAWTYVGDANNDRASSFNCP</sequence>